<dbReference type="SUPFAM" id="SSF53901">
    <property type="entry name" value="Thiolase-like"/>
    <property type="match status" value="1"/>
</dbReference>
<proteinExistence type="predicted"/>
<accession>A0A1Q9C082</accession>
<dbReference type="Proteomes" id="UP000186817">
    <property type="component" value="Unassembled WGS sequence"/>
</dbReference>
<evidence type="ECO:0000313" key="2">
    <source>
        <dbReference type="EMBL" id="OLP76324.1"/>
    </source>
</evidence>
<dbReference type="InterPro" id="IPR014031">
    <property type="entry name" value="Ketoacyl_synth_C"/>
</dbReference>
<dbReference type="InterPro" id="IPR016039">
    <property type="entry name" value="Thiolase-like"/>
</dbReference>
<dbReference type="EMBL" id="LSRX01002058">
    <property type="protein sequence ID" value="OLP76324.1"/>
    <property type="molecule type" value="Genomic_DNA"/>
</dbReference>
<keyword evidence="3" id="KW-1185">Reference proteome</keyword>
<protein>
    <recommendedName>
        <fullName evidence="1">Beta-ketoacyl synthase C-terminal domain-containing protein</fullName>
    </recommendedName>
</protein>
<comment type="caution">
    <text evidence="2">The sequence shown here is derived from an EMBL/GenBank/DDBJ whole genome shotgun (WGS) entry which is preliminary data.</text>
</comment>
<sequence length="91" mass="9286">MGRAGSLTTPTADEGRDYIGTVGGVSVTHMGQAVSLGTPHGPAVQKVVLDTCRLAAVAPASLDAIEAMGNSFALHDAIEAAVMRSLRNCFC</sequence>
<reference evidence="2 3" key="1">
    <citation type="submission" date="2016-02" db="EMBL/GenBank/DDBJ databases">
        <title>Genome analysis of coral dinoflagellate symbionts highlights evolutionary adaptations to a symbiotic lifestyle.</title>
        <authorList>
            <person name="Aranda M."/>
            <person name="Li Y."/>
            <person name="Liew Y.J."/>
            <person name="Baumgarten S."/>
            <person name="Simakov O."/>
            <person name="Wilson M."/>
            <person name="Piel J."/>
            <person name="Ashoor H."/>
            <person name="Bougouffa S."/>
            <person name="Bajic V.B."/>
            <person name="Ryu T."/>
            <person name="Ravasi T."/>
            <person name="Bayer T."/>
            <person name="Micklem G."/>
            <person name="Kim H."/>
            <person name="Bhak J."/>
            <person name="Lajeunesse T.C."/>
            <person name="Voolstra C.R."/>
        </authorList>
    </citation>
    <scope>NUCLEOTIDE SEQUENCE [LARGE SCALE GENOMIC DNA]</scope>
    <source>
        <strain evidence="2 3">CCMP2467</strain>
    </source>
</reference>
<evidence type="ECO:0000259" key="1">
    <source>
        <dbReference type="Pfam" id="PF02801"/>
    </source>
</evidence>
<feature type="domain" description="Beta-ketoacyl synthase C-terminal" evidence="1">
    <location>
        <begin position="20"/>
        <end position="85"/>
    </location>
</feature>
<evidence type="ECO:0000313" key="3">
    <source>
        <dbReference type="Proteomes" id="UP000186817"/>
    </source>
</evidence>
<dbReference type="GO" id="GO:0016746">
    <property type="term" value="F:acyltransferase activity"/>
    <property type="evidence" value="ECO:0007669"/>
    <property type="project" value="InterPro"/>
</dbReference>
<gene>
    <name evidence="2" type="ORF">AK812_SmicGene43758</name>
</gene>
<dbReference type="AlphaFoldDB" id="A0A1Q9C082"/>
<dbReference type="Pfam" id="PF02801">
    <property type="entry name" value="Ketoacyl-synt_C"/>
    <property type="match status" value="1"/>
</dbReference>
<name>A0A1Q9C082_SYMMI</name>
<dbReference type="Gene3D" id="3.40.47.10">
    <property type="match status" value="1"/>
</dbReference>
<organism evidence="2 3">
    <name type="scientific">Symbiodinium microadriaticum</name>
    <name type="common">Dinoflagellate</name>
    <name type="synonym">Zooxanthella microadriatica</name>
    <dbReference type="NCBI Taxonomy" id="2951"/>
    <lineage>
        <taxon>Eukaryota</taxon>
        <taxon>Sar</taxon>
        <taxon>Alveolata</taxon>
        <taxon>Dinophyceae</taxon>
        <taxon>Suessiales</taxon>
        <taxon>Symbiodiniaceae</taxon>
        <taxon>Symbiodinium</taxon>
    </lineage>
</organism>